<protein>
    <submittedName>
        <fullName evidence="3">Stage II sporulation protein Q</fullName>
    </submittedName>
</protein>
<dbReference type="PANTHER" id="PTHR21666">
    <property type="entry name" value="PEPTIDASE-RELATED"/>
    <property type="match status" value="1"/>
</dbReference>
<dbReference type="OrthoDB" id="2050153at2"/>
<evidence type="ECO:0000259" key="2">
    <source>
        <dbReference type="Pfam" id="PF01551"/>
    </source>
</evidence>
<reference evidence="3 4" key="1">
    <citation type="submission" date="2016-10" db="EMBL/GenBank/DDBJ databases">
        <authorList>
            <person name="de Groot N.N."/>
        </authorList>
    </citation>
    <scope>NUCLEOTIDE SEQUENCE [LARGE SCALE GENOMIC DNA]</scope>
    <source>
        <strain evidence="3 4">DSM 44778</strain>
    </source>
</reference>
<sequence length="227" mass="25775">MNPEKPNNVSSFDKVKKQMKWKRFLAKKWFFPAIYLLAAALIISVAWWYQGTQTKEVNQSLKGEKDTILPVERPPGNPTDDDMILPIAKGAAQKTVTYYEEASPQQQREDSIVKYANSYWPHAGVDFARKDGKSFDVLAALDGKVIRVEKNPIVGMQVEIQHESGLITVYQSLEDVRVKEGQMVKKGDILAKAGRNQFEKEAGNHLHFEIRKGKQAVNPEQYLKNAK</sequence>
<dbReference type="InterPro" id="IPR011055">
    <property type="entry name" value="Dup_hybrid_motif"/>
</dbReference>
<proteinExistence type="predicted"/>
<dbReference type="SUPFAM" id="SSF51261">
    <property type="entry name" value="Duplicated hybrid motif"/>
    <property type="match status" value="1"/>
</dbReference>
<dbReference type="InterPro" id="IPR016047">
    <property type="entry name" value="M23ase_b-sheet_dom"/>
</dbReference>
<dbReference type="Gene3D" id="2.70.70.10">
    <property type="entry name" value="Glucose Permease (Domain IIA)"/>
    <property type="match status" value="1"/>
</dbReference>
<dbReference type="Proteomes" id="UP000199545">
    <property type="component" value="Unassembled WGS sequence"/>
</dbReference>
<feature type="transmembrane region" description="Helical" evidence="1">
    <location>
        <begin position="29"/>
        <end position="49"/>
    </location>
</feature>
<dbReference type="GO" id="GO:0004222">
    <property type="term" value="F:metalloendopeptidase activity"/>
    <property type="evidence" value="ECO:0007669"/>
    <property type="project" value="TreeGrafter"/>
</dbReference>
<keyword evidence="4" id="KW-1185">Reference proteome</keyword>
<accession>A0A1I3K0C9</accession>
<evidence type="ECO:0000313" key="3">
    <source>
        <dbReference type="EMBL" id="SFI65967.1"/>
    </source>
</evidence>
<dbReference type="EMBL" id="FORR01000001">
    <property type="protein sequence ID" value="SFI65967.1"/>
    <property type="molecule type" value="Genomic_DNA"/>
</dbReference>
<name>A0A1I3K0C9_9BACL</name>
<keyword evidence="1" id="KW-0472">Membrane</keyword>
<dbReference type="Pfam" id="PF01551">
    <property type="entry name" value="Peptidase_M23"/>
    <property type="match status" value="1"/>
</dbReference>
<dbReference type="CDD" id="cd12797">
    <property type="entry name" value="M23_peptidase"/>
    <property type="match status" value="1"/>
</dbReference>
<keyword evidence="1" id="KW-0812">Transmembrane</keyword>
<evidence type="ECO:0000256" key="1">
    <source>
        <dbReference type="SAM" id="Phobius"/>
    </source>
</evidence>
<gene>
    <name evidence="3" type="ORF">SAMN05421852_101280</name>
</gene>
<dbReference type="STRING" id="46223.SAMN05421852_101280"/>
<feature type="domain" description="M23ase beta-sheet core" evidence="2">
    <location>
        <begin position="121"/>
        <end position="219"/>
    </location>
</feature>
<dbReference type="InterPro" id="IPR050570">
    <property type="entry name" value="Cell_wall_metabolism_enzyme"/>
</dbReference>
<dbReference type="PANTHER" id="PTHR21666:SF291">
    <property type="entry name" value="STAGE II SPORULATION PROTEIN Q"/>
    <property type="match status" value="1"/>
</dbReference>
<organism evidence="3 4">
    <name type="scientific">Thermoflavimicrobium dichotomicum</name>
    <dbReference type="NCBI Taxonomy" id="46223"/>
    <lineage>
        <taxon>Bacteria</taxon>
        <taxon>Bacillati</taxon>
        <taxon>Bacillota</taxon>
        <taxon>Bacilli</taxon>
        <taxon>Bacillales</taxon>
        <taxon>Thermoactinomycetaceae</taxon>
        <taxon>Thermoflavimicrobium</taxon>
    </lineage>
</organism>
<evidence type="ECO:0000313" key="4">
    <source>
        <dbReference type="Proteomes" id="UP000199545"/>
    </source>
</evidence>
<dbReference type="RefSeq" id="WP_093227306.1">
    <property type="nucleotide sequence ID" value="NZ_FORR01000001.1"/>
</dbReference>
<dbReference type="AlphaFoldDB" id="A0A1I3K0C9"/>
<keyword evidence="1" id="KW-1133">Transmembrane helix</keyword>